<dbReference type="GeneID" id="60335561"/>
<dbReference type="EMBL" id="KJ567041">
    <property type="protein sequence ID" value="AHZ95510.1"/>
    <property type="molecule type" value="Genomic_DNA"/>
</dbReference>
<evidence type="ECO:0000256" key="1">
    <source>
        <dbReference type="SAM" id="MobiDB-lite"/>
    </source>
</evidence>
<feature type="region of interest" description="Disordered" evidence="1">
    <location>
        <begin position="1"/>
        <end position="23"/>
    </location>
</feature>
<evidence type="ECO:0000313" key="3">
    <source>
        <dbReference type="Proteomes" id="UP000221944"/>
    </source>
</evidence>
<dbReference type="KEGG" id="vg:60335561"/>
<dbReference type="Proteomes" id="UP000221944">
    <property type="component" value="Segment"/>
</dbReference>
<sequence>MPGATSMMLADTRPSRSESAPAECRVRHQTWAAPTEITITGHPSQPDA</sequence>
<protein>
    <submittedName>
        <fullName evidence="2">Uncharacterized protein</fullName>
    </submittedName>
</protein>
<gene>
    <name evidence="2" type="primary">56</name>
    <name evidence="2" type="ORF">PBI_ZAPNER_56</name>
</gene>
<organism evidence="2 3">
    <name type="scientific">Mycobacterium phage Zapner</name>
    <dbReference type="NCBI Taxonomy" id="1486474"/>
    <lineage>
        <taxon>Viruses</taxon>
        <taxon>Duplodnaviria</taxon>
        <taxon>Heunggongvirae</taxon>
        <taxon>Uroviricota</taxon>
        <taxon>Caudoviricetes</taxon>
        <taxon>Gracegardnervirinae</taxon>
        <taxon>Avanivirus</taxon>
        <taxon>Avanivirus zapner</taxon>
    </lineage>
</organism>
<proteinExistence type="predicted"/>
<dbReference type="RefSeq" id="YP_009963973.1">
    <property type="nucleotide sequence ID" value="NC_051724.1"/>
</dbReference>
<name>A0A059VH03_9CAUD</name>
<evidence type="ECO:0000313" key="2">
    <source>
        <dbReference type="EMBL" id="AHZ95510.1"/>
    </source>
</evidence>
<reference evidence="2 3" key="1">
    <citation type="submission" date="2014-03" db="EMBL/GenBank/DDBJ databases">
        <authorList>
            <person name="Kramer Z.J."/>
            <person name="Fasoranti T.O."/>
            <person name="Abrahim M.R."/>
            <person name="Adkins N.L."/>
            <person name="Burke K.A."/>
            <person name="Churilla B.M."/>
            <person name="Cohen K.L."/>
            <person name="Colicchio M.A."/>
            <person name="Genkil J.S."/>
            <person name="Prout A.K."/>
            <person name="Schafer C.E."/>
            <person name="Schwarz A.G."/>
            <person name="Tish M."/>
            <person name="Vispute N."/>
            <person name="Wilkes K.E."/>
            <person name="Williams C.R."/>
            <person name="Xiao X."/>
            <person name="Yoder B.A."/>
            <person name="Yu V.J."/>
            <person name="Lapin J.S."/>
            <person name="Ott C.T."/>
            <person name="Walburn T.D."/>
            <person name="Bradley K.W."/>
            <person name="Clarke D.Q."/>
            <person name="Lewis M.F."/>
            <person name="Barker L.P."/>
            <person name="Bailey C."/>
            <person name="Asai D.J."/>
            <person name="Bowman C.A."/>
            <person name="Russell D.A."/>
            <person name="Pope W.H."/>
            <person name="Jacobs-Sera D."/>
            <person name="Hendrix R.W."/>
            <person name="Hatfull G.F."/>
        </authorList>
    </citation>
    <scope>NUCLEOTIDE SEQUENCE [LARGE SCALE GENOMIC DNA]</scope>
</reference>
<keyword evidence="3" id="KW-1185">Reference proteome</keyword>
<accession>A0A059VH03</accession>